<evidence type="ECO:0000256" key="2">
    <source>
        <dbReference type="ARBA" id="ARBA00022676"/>
    </source>
</evidence>
<feature type="domain" description="Glycosyltransferase 2-like" evidence="4">
    <location>
        <begin position="10"/>
        <end position="135"/>
    </location>
</feature>
<evidence type="ECO:0000256" key="3">
    <source>
        <dbReference type="ARBA" id="ARBA00022679"/>
    </source>
</evidence>
<dbReference type="Pfam" id="PF00535">
    <property type="entry name" value="Glycos_transf_2"/>
    <property type="match status" value="1"/>
</dbReference>
<dbReference type="EMBL" id="CP046401">
    <property type="protein sequence ID" value="QGY48160.1"/>
    <property type="molecule type" value="Genomic_DNA"/>
</dbReference>
<dbReference type="InterPro" id="IPR001173">
    <property type="entry name" value="Glyco_trans_2-like"/>
</dbReference>
<comment type="similarity">
    <text evidence="1">Belongs to the glycosyltransferase 2 family.</text>
</comment>
<dbReference type="PANTHER" id="PTHR43179">
    <property type="entry name" value="RHAMNOSYLTRANSFERASE WBBL"/>
    <property type="match status" value="1"/>
</dbReference>
<dbReference type="Proteomes" id="UP000428260">
    <property type="component" value="Chromosome"/>
</dbReference>
<keyword evidence="6" id="KW-1185">Reference proteome</keyword>
<accession>A0A6I6K429</accession>
<reference evidence="5 6" key="1">
    <citation type="submission" date="2019-11" db="EMBL/GenBank/DDBJ databases">
        <authorList>
            <person name="Zheng R.K."/>
            <person name="Sun C.M."/>
        </authorList>
    </citation>
    <scope>NUCLEOTIDE SEQUENCE [LARGE SCALE GENOMIC DNA]</scope>
    <source>
        <strain evidence="5 6">WC007</strain>
    </source>
</reference>
<keyword evidence="3 5" id="KW-0808">Transferase</keyword>
<evidence type="ECO:0000313" key="6">
    <source>
        <dbReference type="Proteomes" id="UP000428260"/>
    </source>
</evidence>
<sequence length="307" mass="35727">MQNTKYPFVSIITVNYNQSNVTTDFLNSIRKITYPHFEIIVVDNASPSDTPQKLKENFPEINLILSKKNLGFAGGNNLAVKASKGKYLLFINNDTEVPPDFLEPLVELFEKDQGIGMASPKIKFHWNPDLIQYAGYTKMNPYTVRNYSIGYHQKDSAEFNTLKETNAAHGAAMMVPRSVIENVGMMTEVYFLYYEEHDWAERIKRAGYKIFYQPESYILHKESVSTGKNSPFKTYYLTRNRLVFARRNYNGIAKIISIFFQLFISWPKNTIKFLLKGQFDHLKAYWRGIMWNFSHFKSIKNNPKLLT</sequence>
<dbReference type="Gene3D" id="3.90.550.10">
    <property type="entry name" value="Spore Coat Polysaccharide Biosynthesis Protein SpsA, Chain A"/>
    <property type="match status" value="1"/>
</dbReference>
<protein>
    <submittedName>
        <fullName evidence="5">Glycosyltransferase</fullName>
    </submittedName>
</protein>
<dbReference type="GO" id="GO:0016757">
    <property type="term" value="F:glycosyltransferase activity"/>
    <property type="evidence" value="ECO:0007669"/>
    <property type="project" value="UniProtKB-KW"/>
</dbReference>
<dbReference type="CDD" id="cd04186">
    <property type="entry name" value="GT_2_like_c"/>
    <property type="match status" value="1"/>
</dbReference>
<dbReference type="KEGG" id="mcos:GM418_19065"/>
<dbReference type="AlphaFoldDB" id="A0A6I6K429"/>
<name>A0A6I6K429_9BACT</name>
<evidence type="ECO:0000313" key="5">
    <source>
        <dbReference type="EMBL" id="QGY48160.1"/>
    </source>
</evidence>
<dbReference type="InterPro" id="IPR029044">
    <property type="entry name" value="Nucleotide-diphossugar_trans"/>
</dbReference>
<evidence type="ECO:0000256" key="1">
    <source>
        <dbReference type="ARBA" id="ARBA00006739"/>
    </source>
</evidence>
<evidence type="ECO:0000259" key="4">
    <source>
        <dbReference type="Pfam" id="PF00535"/>
    </source>
</evidence>
<dbReference type="PANTHER" id="PTHR43179:SF12">
    <property type="entry name" value="GALACTOFURANOSYLTRANSFERASE GLFT2"/>
    <property type="match status" value="1"/>
</dbReference>
<proteinExistence type="inferred from homology"/>
<organism evidence="5 6">
    <name type="scientific">Maribellus comscasis</name>
    <dbReference type="NCBI Taxonomy" id="2681766"/>
    <lineage>
        <taxon>Bacteria</taxon>
        <taxon>Pseudomonadati</taxon>
        <taxon>Bacteroidota</taxon>
        <taxon>Bacteroidia</taxon>
        <taxon>Marinilabiliales</taxon>
        <taxon>Prolixibacteraceae</taxon>
        <taxon>Maribellus</taxon>
    </lineage>
</organism>
<dbReference type="SUPFAM" id="SSF53448">
    <property type="entry name" value="Nucleotide-diphospho-sugar transferases"/>
    <property type="match status" value="1"/>
</dbReference>
<keyword evidence="2" id="KW-0328">Glycosyltransferase</keyword>
<gene>
    <name evidence="5" type="ORF">GM418_19065</name>
</gene>